<name>I9W0G3_BACFG</name>
<dbReference type="AlphaFoldDB" id="I9W0G3"/>
<protein>
    <submittedName>
        <fullName evidence="1">Uncharacterized protein</fullName>
    </submittedName>
</protein>
<proteinExistence type="predicted"/>
<organism evidence="1 2">
    <name type="scientific">Bacteroides fragilis CL05T12C13</name>
    <dbReference type="NCBI Taxonomy" id="997881"/>
    <lineage>
        <taxon>Bacteria</taxon>
        <taxon>Pseudomonadati</taxon>
        <taxon>Bacteroidota</taxon>
        <taxon>Bacteroidia</taxon>
        <taxon>Bacteroidales</taxon>
        <taxon>Bacteroidaceae</taxon>
        <taxon>Bacteroides</taxon>
    </lineage>
</organism>
<evidence type="ECO:0000313" key="1">
    <source>
        <dbReference type="EMBL" id="EIZ01867.1"/>
    </source>
</evidence>
<sequence length="41" mass="4787">MDCCSDTLKKGTISILFSFYPLKDHLELTQCYLEFIAKKIE</sequence>
<reference evidence="1 2" key="1">
    <citation type="submission" date="2012-02" db="EMBL/GenBank/DDBJ databases">
        <title>The Genome Sequence of Bacteroides fragilis CL05T12C13.</title>
        <authorList>
            <consortium name="The Broad Institute Genome Sequencing Platform"/>
            <person name="Earl A."/>
            <person name="Ward D."/>
            <person name="Feldgarden M."/>
            <person name="Gevers D."/>
            <person name="Zitomersky N.L."/>
            <person name="Coyne M.J."/>
            <person name="Comstock L.E."/>
            <person name="Young S.K."/>
            <person name="Zeng Q."/>
            <person name="Gargeya S."/>
            <person name="Fitzgerald M."/>
            <person name="Haas B."/>
            <person name="Abouelleil A."/>
            <person name="Alvarado L."/>
            <person name="Arachchi H.M."/>
            <person name="Berlin A."/>
            <person name="Chapman S.B."/>
            <person name="Gearin G."/>
            <person name="Goldberg J."/>
            <person name="Griggs A."/>
            <person name="Gujja S."/>
            <person name="Hansen M."/>
            <person name="Heiman D."/>
            <person name="Howarth C."/>
            <person name="Larimer J."/>
            <person name="Lui A."/>
            <person name="MacDonald P.J.P."/>
            <person name="McCowen C."/>
            <person name="Montmayeur A."/>
            <person name="Murphy C."/>
            <person name="Neiman D."/>
            <person name="Pearson M."/>
            <person name="Priest M."/>
            <person name="Roberts A."/>
            <person name="Saif S."/>
            <person name="Shea T."/>
            <person name="Sisk P."/>
            <person name="Stolte C."/>
            <person name="Sykes S."/>
            <person name="Wortman J."/>
            <person name="Nusbaum C."/>
            <person name="Birren B."/>
        </authorList>
    </citation>
    <scope>NUCLEOTIDE SEQUENCE [LARGE SCALE GENOMIC DNA]</scope>
    <source>
        <strain evidence="1 2">CL05T12C13</strain>
    </source>
</reference>
<accession>I9W0G3</accession>
<dbReference type="Proteomes" id="UP000003917">
    <property type="component" value="Unassembled WGS sequence"/>
</dbReference>
<comment type="caution">
    <text evidence="1">The sequence shown here is derived from an EMBL/GenBank/DDBJ whole genome shotgun (WGS) entry which is preliminary data.</text>
</comment>
<dbReference type="HOGENOM" id="CLU_3265691_0_0_10"/>
<evidence type="ECO:0000313" key="2">
    <source>
        <dbReference type="Proteomes" id="UP000003917"/>
    </source>
</evidence>
<gene>
    <name evidence="1" type="ORF">HMPREF1080_00097</name>
</gene>
<dbReference type="EMBL" id="AGXP01000004">
    <property type="protein sequence ID" value="EIZ01867.1"/>
    <property type="molecule type" value="Genomic_DNA"/>
</dbReference>